<evidence type="ECO:0000256" key="1">
    <source>
        <dbReference type="ARBA" id="ARBA00022741"/>
    </source>
</evidence>
<organism evidence="6">
    <name type="scientific">hydrothermal vent metagenome</name>
    <dbReference type="NCBI Taxonomy" id="652676"/>
    <lineage>
        <taxon>unclassified sequences</taxon>
        <taxon>metagenomes</taxon>
        <taxon>ecological metagenomes</taxon>
    </lineage>
</organism>
<dbReference type="PROSITE" id="PS00662">
    <property type="entry name" value="T2SP_E"/>
    <property type="match status" value="1"/>
</dbReference>
<evidence type="ECO:0000256" key="2">
    <source>
        <dbReference type="ARBA" id="ARBA00022840"/>
    </source>
</evidence>
<dbReference type="EMBL" id="UOGL01000465">
    <property type="protein sequence ID" value="VAX40604.1"/>
    <property type="molecule type" value="Genomic_DNA"/>
</dbReference>
<dbReference type="InterPro" id="IPR001482">
    <property type="entry name" value="T2SS/T4SS_dom"/>
</dbReference>
<feature type="region of interest" description="Disordered" evidence="3">
    <location>
        <begin position="202"/>
        <end position="233"/>
    </location>
</feature>
<name>A0A3B1DWG2_9ZZZZ</name>
<dbReference type="CDD" id="cd01129">
    <property type="entry name" value="PulE-GspE-like"/>
    <property type="match status" value="1"/>
</dbReference>
<evidence type="ECO:0000256" key="3">
    <source>
        <dbReference type="SAM" id="MobiDB-lite"/>
    </source>
</evidence>
<dbReference type="Gene3D" id="3.30.450.90">
    <property type="match status" value="1"/>
</dbReference>
<evidence type="ECO:0000259" key="5">
    <source>
        <dbReference type="PROSITE" id="PS00662"/>
    </source>
</evidence>
<proteinExistence type="predicted"/>
<dbReference type="GO" id="GO:0005886">
    <property type="term" value="C:plasma membrane"/>
    <property type="evidence" value="ECO:0007669"/>
    <property type="project" value="TreeGrafter"/>
</dbReference>
<sequence>MTMTNFHATIKQRVSSHGLRWTMLFLLGVTLWGIPEVSLAQAKTGENVNQGNPPAQTLSPVSTATQYPPSPQFFRGNARESGYAGHYMNLFSFLFVLLLFFAWVYHSRWVDEDSRALKVRPVYWSSMILGGGLMGVLLALIIPLPFAGFLLLIGFYGVPLGLYVKERNEHVPERSKVMTPAHLRSVGIRLLSKVGIHIGTEEEQEAATGPPVTFIGKSTVGRNEEDRSSQVQNSKGFMSAKELVYDAILRRSTDIHIEPKENEFAIRIRIDGVMYPTEPFDLPTGFAILNIFKVLSAMDITERRRPQDGSFRAKVEDRKVDFRVATQGTRHGEKMSLRILDQSNSVNTLKGLGFRKKLMQEIEKVIDLPHGLFLSCGPTGAGKSTTLYAALSSLDAYQKNIITVEDPVEYKMENINQIEINSKADQNFATALRSILRQDPDVLMIGEIRDSETANIACQAANTGHMVFSTIHANDTITALYRLLELGVEPFMAANSVSCILAQRLARRLCAKCKKPYKPNPQFLKKAGLPPDKIDKFYRPPQGTNDCEYCGGLGYRGRIGVFEFLSISERMRDLIREKESMTNIRGEARKNGMLTMKEEGLRLVIRGLTTVDELMRVVK</sequence>
<keyword evidence="4" id="KW-0812">Transmembrane</keyword>
<dbReference type="GO" id="GO:0005524">
    <property type="term" value="F:ATP binding"/>
    <property type="evidence" value="ECO:0007669"/>
    <property type="project" value="UniProtKB-KW"/>
</dbReference>
<dbReference type="PANTHER" id="PTHR30258:SF2">
    <property type="entry name" value="COMG OPERON PROTEIN 1"/>
    <property type="match status" value="1"/>
</dbReference>
<feature type="domain" description="Bacterial type II secretion system protein E" evidence="5">
    <location>
        <begin position="436"/>
        <end position="450"/>
    </location>
</feature>
<dbReference type="AlphaFoldDB" id="A0A3B1DWG2"/>
<dbReference type="GO" id="GO:0016887">
    <property type="term" value="F:ATP hydrolysis activity"/>
    <property type="evidence" value="ECO:0007669"/>
    <property type="project" value="TreeGrafter"/>
</dbReference>
<keyword evidence="1" id="KW-0547">Nucleotide-binding</keyword>
<dbReference type="Gene3D" id="3.40.50.300">
    <property type="entry name" value="P-loop containing nucleotide triphosphate hydrolases"/>
    <property type="match status" value="1"/>
</dbReference>
<dbReference type="Pfam" id="PF00437">
    <property type="entry name" value="T2SSE"/>
    <property type="match status" value="1"/>
</dbReference>
<feature type="transmembrane region" description="Helical" evidence="4">
    <location>
        <begin position="90"/>
        <end position="110"/>
    </location>
</feature>
<keyword evidence="4" id="KW-0472">Membrane</keyword>
<keyword evidence="4" id="KW-1133">Transmembrane helix</keyword>
<accession>A0A3B1DWG2</accession>
<dbReference type="InterPro" id="IPR027417">
    <property type="entry name" value="P-loop_NTPase"/>
</dbReference>
<evidence type="ECO:0000256" key="4">
    <source>
        <dbReference type="SAM" id="Phobius"/>
    </source>
</evidence>
<evidence type="ECO:0000313" key="6">
    <source>
        <dbReference type="EMBL" id="VAX40604.1"/>
    </source>
</evidence>
<feature type="transmembrane region" description="Helical" evidence="4">
    <location>
        <begin position="122"/>
        <end position="140"/>
    </location>
</feature>
<gene>
    <name evidence="6" type="ORF">MNBD_PLANCTO02-2008</name>
</gene>
<dbReference type="PANTHER" id="PTHR30258">
    <property type="entry name" value="TYPE II SECRETION SYSTEM PROTEIN GSPE-RELATED"/>
    <property type="match status" value="1"/>
</dbReference>
<protein>
    <submittedName>
        <fullName evidence="6">Type II secretory pathway, ATPase PulE/Tfp pilus assembly pathway, ATPase PilB</fullName>
    </submittedName>
</protein>
<keyword evidence="2" id="KW-0067">ATP-binding</keyword>
<reference evidence="6" key="1">
    <citation type="submission" date="2018-06" db="EMBL/GenBank/DDBJ databases">
        <authorList>
            <person name="Zhirakovskaya E."/>
        </authorList>
    </citation>
    <scope>NUCLEOTIDE SEQUENCE</scope>
</reference>
<dbReference type="SUPFAM" id="SSF52540">
    <property type="entry name" value="P-loop containing nucleoside triphosphate hydrolases"/>
    <property type="match status" value="1"/>
</dbReference>